<proteinExistence type="predicted"/>
<accession>A0ABV5VYF8</accession>
<comment type="caution">
    <text evidence="3">The sequence shown here is derived from an EMBL/GenBank/DDBJ whole genome shotgun (WGS) entry which is preliminary data.</text>
</comment>
<dbReference type="EMBL" id="JBHMAG010000012">
    <property type="protein sequence ID" value="MFB9753113.1"/>
    <property type="molecule type" value="Genomic_DNA"/>
</dbReference>
<feature type="compositionally biased region" description="Basic and acidic residues" evidence="1">
    <location>
        <begin position="49"/>
        <end position="60"/>
    </location>
</feature>
<dbReference type="Gene3D" id="3.40.190.10">
    <property type="entry name" value="Periplasmic binding protein-like II"/>
    <property type="match status" value="1"/>
</dbReference>
<evidence type="ECO:0000256" key="1">
    <source>
        <dbReference type="SAM" id="MobiDB-lite"/>
    </source>
</evidence>
<reference evidence="3 4" key="1">
    <citation type="submission" date="2024-09" db="EMBL/GenBank/DDBJ databases">
        <authorList>
            <person name="Sun Q."/>
            <person name="Mori K."/>
        </authorList>
    </citation>
    <scope>NUCLEOTIDE SEQUENCE [LARGE SCALE GENOMIC DNA]</scope>
    <source>
        <strain evidence="3 4">JCM 12520</strain>
    </source>
</reference>
<name>A0ABV5VYF8_9BACL</name>
<protein>
    <submittedName>
        <fullName evidence="3">Extracellular solute-binding protein</fullName>
    </submittedName>
</protein>
<dbReference type="InterPro" id="IPR006059">
    <property type="entry name" value="SBP"/>
</dbReference>
<feature type="signal peptide" evidence="2">
    <location>
        <begin position="1"/>
        <end position="27"/>
    </location>
</feature>
<dbReference type="SUPFAM" id="SSF53850">
    <property type="entry name" value="Periplasmic binding protein-like II"/>
    <property type="match status" value="1"/>
</dbReference>
<dbReference type="Proteomes" id="UP001589619">
    <property type="component" value="Unassembled WGS sequence"/>
</dbReference>
<dbReference type="CDD" id="cd14489">
    <property type="entry name" value="CBM_SBP_bac_1_like"/>
    <property type="match status" value="1"/>
</dbReference>
<evidence type="ECO:0000256" key="2">
    <source>
        <dbReference type="SAM" id="SignalP"/>
    </source>
</evidence>
<feature type="chain" id="PRO_5046122908" evidence="2">
    <location>
        <begin position="28"/>
        <end position="978"/>
    </location>
</feature>
<keyword evidence="2" id="KW-0732">Signal</keyword>
<gene>
    <name evidence="3" type="ORF">ACFFNY_16225</name>
</gene>
<dbReference type="CDD" id="cd02795">
    <property type="entry name" value="CBM6-CBM35-CBM36_like"/>
    <property type="match status" value="1"/>
</dbReference>
<sequence>MRCGITRTITVPLLLALLLALPPSGVATPGAAAGGLTGGKAYAAGDSGPDNRTKAPGTPREDSYEAYIASFVDREKPAEEVLIEAEAYSAATGVNVRVLRDFAGLPGASLWTDETGSVEWKVRVPKDGLYQLAVRYYPVEGKSAAIERQLLLDGRVPFSEANGILFGRVWANEAPDIARDNRGNDIRPKQAERPIWQETVVRDAQGYYERPFQFYVTAGEHTITLVSVREPMVVRSLRLFREPEPPAYAELAREYEKKGLRPIPDTLTKVQGEAAVRKSDPTLYPLNDRSSPATEPYDVSKIRMNTIGGHNWRLPGQWIEWEVEAPRDGLYRLAFKSRQNGLRGLYSTRKLTIDGNVPFREAESLRFLYGRDWKLFEPGDEGKRPYWFHLTPGKHTIRLEVTLGDIAPLIRTVEHAVLELNALYRQIIKITGTSPDPYRDYRLDRQIPRLTERFREQSELLTGVAGELERLTGEKSDKVAALHTAAYQLNDFAERPETIQHRLGAYQTNVGSLGTWMLTVREQPLEIDYLLLAGEGAKLPKEDVSWLAKAKHEVLSFVYSFLEDYNSIGDVSGSGDAVTVWIGTGRDQAQSLKSMIDDTFTPATGIRVNLKLVQMGVLLPATLAGQGPDVAMQIGNETPVNFAMRGAAYDVSAFADYPQVAGRFRDSAIVPYRYGERVFALPEQQTFPMLFYRKDVLDGLKLNVPDTWDDVYRIIPVLQKNAMQFALPLEQNFARMPTMAPNAAFAALLFQNDGDLYDAGGRRSGLDSEPAMLAFKRWTDMYTGYKMPLTFDFANRFRTGEMPIGIADYSLYNHLSVSAPEIRGLWEFAPIPGTPTAGGIVRREAPGGGTAIMMLNGAKNKANAWTFMKWWTGKEAQVRFGREMEGLMGAAARYPTANVAAMAELPWPAKDYARLERQWEWVKGVPEVPGGYFTGRHLDNAFREVVNRNRNARETLYDYTSDINEEIALKRGEFGLPE</sequence>
<evidence type="ECO:0000313" key="4">
    <source>
        <dbReference type="Proteomes" id="UP001589619"/>
    </source>
</evidence>
<dbReference type="Gene3D" id="2.60.120.260">
    <property type="entry name" value="Galactose-binding domain-like"/>
    <property type="match status" value="2"/>
</dbReference>
<dbReference type="PANTHER" id="PTHR43649">
    <property type="entry name" value="ARABINOSE-BINDING PROTEIN-RELATED"/>
    <property type="match status" value="1"/>
</dbReference>
<feature type="region of interest" description="Disordered" evidence="1">
    <location>
        <begin position="41"/>
        <end position="60"/>
    </location>
</feature>
<keyword evidence="4" id="KW-1185">Reference proteome</keyword>
<organism evidence="3 4">
    <name type="scientific">Paenibacillus hodogayensis</name>
    <dbReference type="NCBI Taxonomy" id="279208"/>
    <lineage>
        <taxon>Bacteria</taxon>
        <taxon>Bacillati</taxon>
        <taxon>Bacillota</taxon>
        <taxon>Bacilli</taxon>
        <taxon>Bacillales</taxon>
        <taxon>Paenibacillaceae</taxon>
        <taxon>Paenibacillus</taxon>
    </lineage>
</organism>
<dbReference type="InterPro" id="IPR050490">
    <property type="entry name" value="Bact_solute-bd_prot1"/>
</dbReference>
<dbReference type="RefSeq" id="WP_344902321.1">
    <property type="nucleotide sequence ID" value="NZ_BAAAYO010000001.1"/>
</dbReference>
<dbReference type="PANTHER" id="PTHR43649:SF27">
    <property type="entry name" value="EXTRACELLULAR SOLUTE-BINDING PROTEIN FAMILY 1"/>
    <property type="match status" value="1"/>
</dbReference>
<evidence type="ECO:0000313" key="3">
    <source>
        <dbReference type="EMBL" id="MFB9753113.1"/>
    </source>
</evidence>
<dbReference type="Pfam" id="PF01547">
    <property type="entry name" value="SBP_bac_1"/>
    <property type="match status" value="1"/>
</dbReference>